<evidence type="ECO:0000259" key="5">
    <source>
        <dbReference type="SMART" id="SM00478"/>
    </source>
</evidence>
<feature type="domain" description="HhH-GPD" evidence="5">
    <location>
        <begin position="46"/>
        <end position="163"/>
    </location>
</feature>
<keyword evidence="2" id="KW-0479">Metal-binding</keyword>
<evidence type="ECO:0000256" key="1">
    <source>
        <dbReference type="ARBA" id="ARBA00022485"/>
    </source>
</evidence>
<name>A0A7C2K486_UNCW3</name>
<dbReference type="CDD" id="cd00056">
    <property type="entry name" value="ENDO3c"/>
    <property type="match status" value="1"/>
</dbReference>
<evidence type="ECO:0000256" key="4">
    <source>
        <dbReference type="ARBA" id="ARBA00023014"/>
    </source>
</evidence>
<dbReference type="PIRSF" id="PIRSF001435">
    <property type="entry name" value="Nth"/>
    <property type="match status" value="1"/>
</dbReference>
<dbReference type="Gene3D" id="1.10.340.30">
    <property type="entry name" value="Hypothetical protein, domain 2"/>
    <property type="match status" value="1"/>
</dbReference>
<keyword evidence="1" id="KW-0004">4Fe-4S</keyword>
<accession>A0A7C2K486</accession>
<dbReference type="GO" id="GO:0003824">
    <property type="term" value="F:catalytic activity"/>
    <property type="evidence" value="ECO:0007669"/>
    <property type="project" value="InterPro"/>
</dbReference>
<protein>
    <recommendedName>
        <fullName evidence="5">HhH-GPD domain-containing protein</fullName>
    </recommendedName>
</protein>
<dbReference type="SUPFAM" id="SSF48150">
    <property type="entry name" value="DNA-glycosylase"/>
    <property type="match status" value="1"/>
</dbReference>
<dbReference type="PANTHER" id="PTHR10359:SF19">
    <property type="entry name" value="DNA REPAIR GLYCOSYLASE MJ1434-RELATED"/>
    <property type="match status" value="1"/>
</dbReference>
<dbReference type="AlphaFoldDB" id="A0A7C2K486"/>
<dbReference type="GO" id="GO:0046872">
    <property type="term" value="F:metal ion binding"/>
    <property type="evidence" value="ECO:0007669"/>
    <property type="project" value="UniProtKB-KW"/>
</dbReference>
<sequence length="165" mass="18784">MLDNLDTLLEIFHHKPLKGWVIDGSKSPKWWGELTSPEEIAISAILVQLTRWENVEKALENLRRKNLLDLKKLSNTNEFELQELIKPVGLRRLKAKRLIEFSKKVMEIGGLNELCKMDAEEVRSFLSSINGIGLETADAITLFALNKPTIPISENTLREFLAESS</sequence>
<keyword evidence="4" id="KW-0411">Iron-sulfur</keyword>
<proteinExistence type="predicted"/>
<dbReference type="Pfam" id="PF00730">
    <property type="entry name" value="HhH-GPD"/>
    <property type="match status" value="1"/>
</dbReference>
<dbReference type="InterPro" id="IPR011257">
    <property type="entry name" value="DNA_glycosylase"/>
</dbReference>
<evidence type="ECO:0000256" key="2">
    <source>
        <dbReference type="ARBA" id="ARBA00022723"/>
    </source>
</evidence>
<dbReference type="PANTHER" id="PTHR10359">
    <property type="entry name" value="A/G-SPECIFIC ADENINE GLYCOSYLASE/ENDONUCLEASE III"/>
    <property type="match status" value="1"/>
</dbReference>
<dbReference type="SMART" id="SM00478">
    <property type="entry name" value="ENDO3c"/>
    <property type="match status" value="1"/>
</dbReference>
<gene>
    <name evidence="6" type="ORF">ENQ77_02985</name>
</gene>
<dbReference type="EMBL" id="DSOL01000084">
    <property type="protein sequence ID" value="HEN27625.1"/>
    <property type="molecule type" value="Genomic_DNA"/>
</dbReference>
<dbReference type="GO" id="GO:0006284">
    <property type="term" value="P:base-excision repair"/>
    <property type="evidence" value="ECO:0007669"/>
    <property type="project" value="InterPro"/>
</dbReference>
<reference evidence="6" key="1">
    <citation type="journal article" date="2020" name="mSystems">
        <title>Genome- and Community-Level Interaction Insights into Carbon Utilization and Element Cycling Functions of Hydrothermarchaeota in Hydrothermal Sediment.</title>
        <authorList>
            <person name="Zhou Z."/>
            <person name="Liu Y."/>
            <person name="Xu W."/>
            <person name="Pan J."/>
            <person name="Luo Z.H."/>
            <person name="Li M."/>
        </authorList>
    </citation>
    <scope>NUCLEOTIDE SEQUENCE [LARGE SCALE GENOMIC DNA]</scope>
    <source>
        <strain evidence="6">SpSt-34</strain>
    </source>
</reference>
<dbReference type="GO" id="GO:0051539">
    <property type="term" value="F:4 iron, 4 sulfur cluster binding"/>
    <property type="evidence" value="ECO:0007669"/>
    <property type="project" value="UniProtKB-KW"/>
</dbReference>
<comment type="caution">
    <text evidence="6">The sequence shown here is derived from an EMBL/GenBank/DDBJ whole genome shotgun (WGS) entry which is preliminary data.</text>
</comment>
<dbReference type="InterPro" id="IPR003265">
    <property type="entry name" value="HhH-GPD_domain"/>
</dbReference>
<evidence type="ECO:0000313" key="6">
    <source>
        <dbReference type="EMBL" id="HEN27625.1"/>
    </source>
</evidence>
<evidence type="ECO:0000256" key="3">
    <source>
        <dbReference type="ARBA" id="ARBA00023004"/>
    </source>
</evidence>
<keyword evidence="3" id="KW-0408">Iron</keyword>
<organism evidence="6">
    <name type="scientific">candidate division WOR-3 bacterium</name>
    <dbReference type="NCBI Taxonomy" id="2052148"/>
    <lineage>
        <taxon>Bacteria</taxon>
        <taxon>Bacteria division WOR-3</taxon>
    </lineage>
</organism>